<dbReference type="AlphaFoldDB" id="A0A3B1CNC9"/>
<protein>
    <recommendedName>
        <fullName evidence="2">Response regulatory domain-containing protein</fullName>
    </recommendedName>
</protein>
<sequence length="128" mass="14116">MNVKISGKKALVVDDYHSMRVTLKEGLVKLGFEVTEAENGLEGLEKIRADIPDMVFTDIVMPVMDGLELCQEIKNDLALVNLPVVVLSTHADASYILKAIRNGADDYVSKPIDFKLLEKVVMRLIDGG</sequence>
<dbReference type="CDD" id="cd17536">
    <property type="entry name" value="REC_YesN-like"/>
    <property type="match status" value="1"/>
</dbReference>
<feature type="domain" description="Response regulatory" evidence="2">
    <location>
        <begin position="9"/>
        <end position="125"/>
    </location>
</feature>
<dbReference type="PROSITE" id="PS50110">
    <property type="entry name" value="RESPONSE_REGULATORY"/>
    <property type="match status" value="1"/>
</dbReference>
<organism evidence="3">
    <name type="scientific">hydrothermal vent metagenome</name>
    <dbReference type="NCBI Taxonomy" id="652676"/>
    <lineage>
        <taxon>unclassified sequences</taxon>
        <taxon>metagenomes</taxon>
        <taxon>ecological metagenomes</taxon>
    </lineage>
</organism>
<evidence type="ECO:0000256" key="1">
    <source>
        <dbReference type="ARBA" id="ARBA00022553"/>
    </source>
</evidence>
<dbReference type="InterPro" id="IPR011006">
    <property type="entry name" value="CheY-like_superfamily"/>
</dbReference>
<evidence type="ECO:0000259" key="2">
    <source>
        <dbReference type="PROSITE" id="PS50110"/>
    </source>
</evidence>
<dbReference type="SUPFAM" id="SSF52172">
    <property type="entry name" value="CheY-like"/>
    <property type="match status" value="1"/>
</dbReference>
<gene>
    <name evidence="3" type="ORF">MNBD_NITROSPINAE04-2316</name>
</gene>
<evidence type="ECO:0000313" key="3">
    <source>
        <dbReference type="EMBL" id="VAX25468.1"/>
    </source>
</evidence>
<dbReference type="PANTHER" id="PTHR44591">
    <property type="entry name" value="STRESS RESPONSE REGULATOR PROTEIN 1"/>
    <property type="match status" value="1"/>
</dbReference>
<proteinExistence type="predicted"/>
<keyword evidence="1" id="KW-0597">Phosphoprotein</keyword>
<accession>A0A3B1CNC9</accession>
<dbReference type="SMART" id="SM00448">
    <property type="entry name" value="REC"/>
    <property type="match status" value="1"/>
</dbReference>
<dbReference type="PANTHER" id="PTHR44591:SF3">
    <property type="entry name" value="RESPONSE REGULATORY DOMAIN-CONTAINING PROTEIN"/>
    <property type="match status" value="1"/>
</dbReference>
<dbReference type="Gene3D" id="3.40.50.2300">
    <property type="match status" value="1"/>
</dbReference>
<reference evidence="3" key="1">
    <citation type="submission" date="2018-06" db="EMBL/GenBank/DDBJ databases">
        <authorList>
            <person name="Zhirakovskaya E."/>
        </authorList>
    </citation>
    <scope>NUCLEOTIDE SEQUENCE</scope>
</reference>
<dbReference type="Pfam" id="PF00072">
    <property type="entry name" value="Response_reg"/>
    <property type="match status" value="1"/>
</dbReference>
<dbReference type="InterPro" id="IPR050595">
    <property type="entry name" value="Bact_response_regulator"/>
</dbReference>
<name>A0A3B1CNC9_9ZZZZ</name>
<dbReference type="InterPro" id="IPR001789">
    <property type="entry name" value="Sig_transdc_resp-reg_receiver"/>
</dbReference>
<dbReference type="GO" id="GO:0000160">
    <property type="term" value="P:phosphorelay signal transduction system"/>
    <property type="evidence" value="ECO:0007669"/>
    <property type="project" value="InterPro"/>
</dbReference>
<dbReference type="EMBL" id="UOGA01000300">
    <property type="protein sequence ID" value="VAX25468.1"/>
    <property type="molecule type" value="Genomic_DNA"/>
</dbReference>